<protein>
    <submittedName>
        <fullName evidence="2">Uncharacterized protein</fullName>
    </submittedName>
</protein>
<comment type="caution">
    <text evidence="2">The sequence shown here is derived from an EMBL/GenBank/DDBJ whole genome shotgun (WGS) entry which is preliminary data.</text>
</comment>
<proteinExistence type="predicted"/>
<organism evidence="2 3">
    <name type="scientific">Nitzschia inconspicua</name>
    <dbReference type="NCBI Taxonomy" id="303405"/>
    <lineage>
        <taxon>Eukaryota</taxon>
        <taxon>Sar</taxon>
        <taxon>Stramenopiles</taxon>
        <taxon>Ochrophyta</taxon>
        <taxon>Bacillariophyta</taxon>
        <taxon>Bacillariophyceae</taxon>
        <taxon>Bacillariophycidae</taxon>
        <taxon>Bacillariales</taxon>
        <taxon>Bacillariaceae</taxon>
        <taxon>Nitzschia</taxon>
    </lineage>
</organism>
<sequence>MAEDPSVTVTKPSKNEETPPENDGISLTTESHLAVPAKRNHEEATTAVTTTTKTSTELDDEPSTTTNVLLAAVAAMENCNTNNNKGGADDELPPKRSKREWLAFHGVKHSRVGSDYQVAVLPSIEKKEAVDEKTK</sequence>
<evidence type="ECO:0000313" key="3">
    <source>
        <dbReference type="Proteomes" id="UP000693970"/>
    </source>
</evidence>
<accession>A0A9K3KRZ6</accession>
<dbReference type="AlphaFoldDB" id="A0A9K3KRZ6"/>
<reference evidence="2" key="2">
    <citation type="submission" date="2021-04" db="EMBL/GenBank/DDBJ databases">
        <authorList>
            <person name="Podell S."/>
        </authorList>
    </citation>
    <scope>NUCLEOTIDE SEQUENCE</scope>
    <source>
        <strain evidence="2">Hildebrandi</strain>
    </source>
</reference>
<dbReference type="OrthoDB" id="10633914at2759"/>
<evidence type="ECO:0000256" key="1">
    <source>
        <dbReference type="SAM" id="MobiDB-lite"/>
    </source>
</evidence>
<feature type="compositionally biased region" description="Low complexity" evidence="1">
    <location>
        <begin position="45"/>
        <end position="55"/>
    </location>
</feature>
<evidence type="ECO:0000313" key="2">
    <source>
        <dbReference type="EMBL" id="KAG7348451.1"/>
    </source>
</evidence>
<reference evidence="2" key="1">
    <citation type="journal article" date="2021" name="Sci. Rep.">
        <title>Diploid genomic architecture of Nitzschia inconspicua, an elite biomass production diatom.</title>
        <authorList>
            <person name="Oliver A."/>
            <person name="Podell S."/>
            <person name="Pinowska A."/>
            <person name="Traller J.C."/>
            <person name="Smith S.R."/>
            <person name="McClure R."/>
            <person name="Beliaev A."/>
            <person name="Bohutskyi P."/>
            <person name="Hill E.A."/>
            <person name="Rabines A."/>
            <person name="Zheng H."/>
            <person name="Allen L.Z."/>
            <person name="Kuo A."/>
            <person name="Grigoriev I.V."/>
            <person name="Allen A.E."/>
            <person name="Hazlebeck D."/>
            <person name="Allen E.E."/>
        </authorList>
    </citation>
    <scope>NUCLEOTIDE SEQUENCE</scope>
    <source>
        <strain evidence="2">Hildebrandi</strain>
    </source>
</reference>
<dbReference type="Proteomes" id="UP000693970">
    <property type="component" value="Unassembled WGS sequence"/>
</dbReference>
<gene>
    <name evidence="2" type="ORF">IV203_017156</name>
</gene>
<feature type="region of interest" description="Disordered" evidence="1">
    <location>
        <begin position="1"/>
        <end position="64"/>
    </location>
</feature>
<dbReference type="EMBL" id="JAGRRH010000020">
    <property type="protein sequence ID" value="KAG7348451.1"/>
    <property type="molecule type" value="Genomic_DNA"/>
</dbReference>
<name>A0A9K3KRZ6_9STRA</name>
<keyword evidence="3" id="KW-1185">Reference proteome</keyword>